<name>A0A0F9DZP8_9ZZZZ</name>
<evidence type="ECO:0000313" key="1">
    <source>
        <dbReference type="EMBL" id="KKL67219.1"/>
    </source>
</evidence>
<organism evidence="1">
    <name type="scientific">marine sediment metagenome</name>
    <dbReference type="NCBI Taxonomy" id="412755"/>
    <lineage>
        <taxon>unclassified sequences</taxon>
        <taxon>metagenomes</taxon>
        <taxon>ecological metagenomes</taxon>
    </lineage>
</organism>
<dbReference type="EMBL" id="LAZR01026938">
    <property type="protein sequence ID" value="KKL67219.1"/>
    <property type="molecule type" value="Genomic_DNA"/>
</dbReference>
<comment type="caution">
    <text evidence="1">The sequence shown here is derived from an EMBL/GenBank/DDBJ whole genome shotgun (WGS) entry which is preliminary data.</text>
</comment>
<reference evidence="1" key="1">
    <citation type="journal article" date="2015" name="Nature">
        <title>Complex archaea that bridge the gap between prokaryotes and eukaryotes.</title>
        <authorList>
            <person name="Spang A."/>
            <person name="Saw J.H."/>
            <person name="Jorgensen S.L."/>
            <person name="Zaremba-Niedzwiedzka K."/>
            <person name="Martijn J."/>
            <person name="Lind A.E."/>
            <person name="van Eijk R."/>
            <person name="Schleper C."/>
            <person name="Guy L."/>
            <person name="Ettema T.J."/>
        </authorList>
    </citation>
    <scope>NUCLEOTIDE SEQUENCE</scope>
</reference>
<gene>
    <name evidence="1" type="ORF">LCGC14_2137170</name>
</gene>
<protein>
    <submittedName>
        <fullName evidence="1">Uncharacterized protein</fullName>
    </submittedName>
</protein>
<accession>A0A0F9DZP8</accession>
<dbReference type="AlphaFoldDB" id="A0A0F9DZP8"/>
<proteinExistence type="predicted"/>
<sequence length="78" mass="8977">MAECRYCSNEARGTQALKDGGELNSSPLDFIACSDHIEELTSVWTASMSQSLYEEYDPEKSFYEWNRKKVQEKETSNL</sequence>